<feature type="transmembrane region" description="Helical" evidence="9">
    <location>
        <begin position="397"/>
        <end position="419"/>
    </location>
</feature>
<comment type="pathway">
    <text evidence="2">Protein modification; protein glycosylation.</text>
</comment>
<evidence type="ECO:0000256" key="4">
    <source>
        <dbReference type="ARBA" id="ARBA00022692"/>
    </source>
</evidence>
<feature type="transmembrane region" description="Helical" evidence="9">
    <location>
        <begin position="520"/>
        <end position="540"/>
    </location>
</feature>
<feature type="transmembrane region" description="Helical" evidence="9">
    <location>
        <begin position="363"/>
        <end position="385"/>
    </location>
</feature>
<feature type="transmembrane region" description="Helical" evidence="9">
    <location>
        <begin position="87"/>
        <end position="108"/>
    </location>
</feature>
<keyword evidence="6 9" id="KW-1133">Transmembrane helix</keyword>
<comment type="caution">
    <text evidence="9">Lacks conserved residue(s) required for the propagation of feature annotation.</text>
</comment>
<keyword evidence="7 9" id="KW-0472">Membrane</keyword>
<feature type="transmembrane region" description="Helical" evidence="9">
    <location>
        <begin position="12"/>
        <end position="35"/>
    </location>
</feature>
<dbReference type="PANTHER" id="PTHR13117">
    <property type="entry name" value="ENDOPLASMIC RETICULUM MULTISPAN TRANSMEMBRANE PROTEIN-RELATED"/>
    <property type="match status" value="1"/>
</dbReference>
<dbReference type="GO" id="GO:0006488">
    <property type="term" value="P:dolichol-linked oligosaccharide biosynthetic process"/>
    <property type="evidence" value="ECO:0007669"/>
    <property type="project" value="InterPro"/>
</dbReference>
<feature type="transmembrane region" description="Helical" evidence="9">
    <location>
        <begin position="120"/>
        <end position="142"/>
    </location>
</feature>
<evidence type="ECO:0000256" key="5">
    <source>
        <dbReference type="ARBA" id="ARBA00022824"/>
    </source>
</evidence>
<evidence type="ECO:0000256" key="3">
    <source>
        <dbReference type="ARBA" id="ARBA00010288"/>
    </source>
</evidence>
<dbReference type="AlphaFoldDB" id="A0A182JBG0"/>
<dbReference type="Pfam" id="PF04506">
    <property type="entry name" value="Rft-1"/>
    <property type="match status" value="1"/>
</dbReference>
<reference evidence="10" key="1">
    <citation type="submission" date="2022-08" db="UniProtKB">
        <authorList>
            <consortium name="EnsemblMetazoa"/>
        </authorList>
    </citation>
    <scope>IDENTIFICATION</scope>
    <source>
        <strain evidence="10">EBRO</strain>
    </source>
</reference>
<keyword evidence="5" id="KW-0256">Endoplasmic reticulum</keyword>
<dbReference type="EnsemblMetazoa" id="AATE014947-RA">
    <property type="protein sequence ID" value="AATE014947-PA.1"/>
    <property type="gene ID" value="AATE014947"/>
</dbReference>
<proteinExistence type="inferred from homology"/>
<protein>
    <recommendedName>
        <fullName evidence="9">Protein RFT1 homolog</fullName>
    </recommendedName>
</protein>
<comment type="similarity">
    <text evidence="3 9">Belongs to the RFT1 family.</text>
</comment>
<comment type="subcellular location">
    <subcellularLocation>
        <location evidence="1 9">Endoplasmic reticulum membrane</location>
        <topology evidence="1 9">Multi-pass membrane protein</topology>
    </subcellularLocation>
</comment>
<evidence type="ECO:0000256" key="1">
    <source>
        <dbReference type="ARBA" id="ARBA00004477"/>
    </source>
</evidence>
<feature type="transmembrane region" description="Helical" evidence="9">
    <location>
        <begin position="431"/>
        <end position="448"/>
    </location>
</feature>
<feature type="transmembrane region" description="Helical" evidence="9">
    <location>
        <begin position="496"/>
        <end position="514"/>
    </location>
</feature>
<evidence type="ECO:0000313" key="10">
    <source>
        <dbReference type="EnsemblMetazoa" id="AATE014947-PA.1"/>
    </source>
</evidence>
<organism evidence="10">
    <name type="scientific">Anopheles atroparvus</name>
    <name type="common">European mosquito</name>
    <dbReference type="NCBI Taxonomy" id="41427"/>
    <lineage>
        <taxon>Eukaryota</taxon>
        <taxon>Metazoa</taxon>
        <taxon>Ecdysozoa</taxon>
        <taxon>Arthropoda</taxon>
        <taxon>Hexapoda</taxon>
        <taxon>Insecta</taxon>
        <taxon>Pterygota</taxon>
        <taxon>Neoptera</taxon>
        <taxon>Endopterygota</taxon>
        <taxon>Diptera</taxon>
        <taxon>Nematocera</taxon>
        <taxon>Culicoidea</taxon>
        <taxon>Culicidae</taxon>
        <taxon>Anophelinae</taxon>
        <taxon>Anopheles</taxon>
    </lineage>
</organism>
<dbReference type="GO" id="GO:0005789">
    <property type="term" value="C:endoplasmic reticulum membrane"/>
    <property type="evidence" value="ECO:0007669"/>
    <property type="project" value="UniProtKB-SubCell"/>
</dbReference>
<name>A0A182JBG0_ANOAO</name>
<evidence type="ECO:0000256" key="8">
    <source>
        <dbReference type="ARBA" id="ARBA00045912"/>
    </source>
</evidence>
<dbReference type="VEuPathDB" id="VectorBase:AATE014947"/>
<dbReference type="STRING" id="41427.A0A182JBG0"/>
<comment type="function">
    <text evidence="8 9">Intramembrane glycolipid transporter that operates in the biosynthetic pathway of dolichol-linked oligosaccharides, the glycan precursors employed in protein asparagine (N)-glycosylation. The sequential addition of sugars to dolichol pyrophosphate produces dolichol-linked oligosaccharides containing fourteen sugars, including two GlcNAcs, nine mannoses and three glucoses. Once assembled, the oligosaccharide is transferred from the lipid to nascent proteins by oligosaccharyltransferases. The assembly of dolichol-linked oligosaccharides begins on the cytosolic side of the endoplasmic reticulum membrane and finishes in its lumen. RFT1 could mediate the translocation of the cytosolically oriented intermediate DolPP-GlcNAc2Man5, produced by ALG11, into the ER lumen where dolichol-linked oligosaccharides assembly continues. However, the intramembrane lipid transporter activity could not be confirmed in vitro.</text>
</comment>
<evidence type="ECO:0000256" key="2">
    <source>
        <dbReference type="ARBA" id="ARBA00004922"/>
    </source>
</evidence>
<dbReference type="GO" id="GO:0034203">
    <property type="term" value="P:glycolipid translocation"/>
    <property type="evidence" value="ECO:0007669"/>
    <property type="project" value="TreeGrafter"/>
</dbReference>
<evidence type="ECO:0000256" key="9">
    <source>
        <dbReference type="RuleBase" id="RU365067"/>
    </source>
</evidence>
<keyword evidence="4 9" id="KW-0812">Transmembrane</keyword>
<evidence type="ECO:0000256" key="6">
    <source>
        <dbReference type="ARBA" id="ARBA00022989"/>
    </source>
</evidence>
<accession>A0A182JBG0</accession>
<dbReference type="InterPro" id="IPR007594">
    <property type="entry name" value="RFT1"/>
</dbReference>
<evidence type="ECO:0000256" key="7">
    <source>
        <dbReference type="ARBA" id="ARBA00023136"/>
    </source>
</evidence>
<feature type="transmembrane region" description="Helical" evidence="9">
    <location>
        <begin position="180"/>
        <end position="205"/>
    </location>
</feature>
<sequence length="573" mass="64609">MGRNVLASSLQNASFSIIFQIICRCITFAINAFIVRSVGREVLGITNVRLLLLESTLLFLSKEAIIRSALSSRHNKQCSWAQLINQLWITVPVCFTLAIPCLYIWLNWLSTVDAMYAEQYRFGCFAIAFACIIELTAEAPIFVGQVFCFVKLKVILDTGHIFIRSFIFIAIVLLNKDITIYAFGIAQITSACTIIAGNYAFYYFYIPKLLRYRDELKKVEDKYILREKYGQRYENMDDFPFVSVRQMLPGVLPNPHSVFNSDLQLLVLSFAKQGILKQVLTEGEKYVMSVSPVLTFSEQATYDVVNNMGSLAARFIFRPIEDSSYFYFTQSIARDTSLVEQNRETVQEASDVLAYVLKTVTSIGLLAFVFAQSYSGTVLLLYGGADFVEGGLPEVLLRWHSLAIVLLAPNGITEGYMFATNTAKQIDTYNYYMAFFSVTFLLLSYQLTNWFGPVGFILANCCNMSFRIGYSVFYINKHFHPVGMMSPLRKALPGPMYLSVLVVCGIACKVSESYFGNRSILCHLFVGALCTALSVATWSFENRQLLRTGLARYRSRKLSLTTDNSPLAAEGDR</sequence>
<dbReference type="PANTHER" id="PTHR13117:SF5">
    <property type="entry name" value="PROTEIN RFT1 HOMOLOG"/>
    <property type="match status" value="1"/>
</dbReference>